<name>A0A5D2YS86_GOSMU</name>
<accession>A0A5D2YS86</accession>
<evidence type="ECO:0000313" key="2">
    <source>
        <dbReference type="EMBL" id="TYJ28983.1"/>
    </source>
</evidence>
<keyword evidence="3" id="KW-1185">Reference proteome</keyword>
<reference evidence="2 3" key="1">
    <citation type="submission" date="2019-07" db="EMBL/GenBank/DDBJ databases">
        <title>WGS assembly of Gossypium mustelinum.</title>
        <authorList>
            <person name="Chen Z.J."/>
            <person name="Sreedasyam A."/>
            <person name="Ando A."/>
            <person name="Song Q."/>
            <person name="De L."/>
            <person name="Hulse-Kemp A."/>
            <person name="Ding M."/>
            <person name="Ye W."/>
            <person name="Kirkbride R."/>
            <person name="Jenkins J."/>
            <person name="Plott C."/>
            <person name="Lovell J."/>
            <person name="Lin Y.-M."/>
            <person name="Vaughn R."/>
            <person name="Liu B."/>
            <person name="Li W."/>
            <person name="Simpson S."/>
            <person name="Scheffler B."/>
            <person name="Saski C."/>
            <person name="Grover C."/>
            <person name="Hu G."/>
            <person name="Conover J."/>
            <person name="Carlson J."/>
            <person name="Shu S."/>
            <person name="Boston L."/>
            <person name="Williams M."/>
            <person name="Peterson D."/>
            <person name="Mcgee K."/>
            <person name="Jones D."/>
            <person name="Wendel J."/>
            <person name="Stelly D."/>
            <person name="Grimwood J."/>
            <person name="Schmutz J."/>
        </authorList>
    </citation>
    <scope>NUCLEOTIDE SEQUENCE [LARGE SCALE GENOMIC DNA]</scope>
    <source>
        <strain evidence="2">1408120.09</strain>
    </source>
</reference>
<feature type="region of interest" description="Disordered" evidence="1">
    <location>
        <begin position="24"/>
        <end position="65"/>
    </location>
</feature>
<dbReference type="Proteomes" id="UP000323597">
    <property type="component" value="Chromosome A06"/>
</dbReference>
<sequence length="65" mass="7658">MRCTINHPRYKQFLNSCQRVPFQKNPLPPQISRKKHGPFTGSRFRNNHVHHIAEREGRPTVRGTP</sequence>
<dbReference type="EMBL" id="CM017641">
    <property type="protein sequence ID" value="TYJ28983.1"/>
    <property type="molecule type" value="Genomic_DNA"/>
</dbReference>
<proteinExistence type="predicted"/>
<dbReference type="AlphaFoldDB" id="A0A5D2YS86"/>
<evidence type="ECO:0000256" key="1">
    <source>
        <dbReference type="SAM" id="MobiDB-lite"/>
    </source>
</evidence>
<organism evidence="2 3">
    <name type="scientific">Gossypium mustelinum</name>
    <name type="common">Cotton</name>
    <name type="synonym">Gossypium caicoense</name>
    <dbReference type="NCBI Taxonomy" id="34275"/>
    <lineage>
        <taxon>Eukaryota</taxon>
        <taxon>Viridiplantae</taxon>
        <taxon>Streptophyta</taxon>
        <taxon>Embryophyta</taxon>
        <taxon>Tracheophyta</taxon>
        <taxon>Spermatophyta</taxon>
        <taxon>Magnoliopsida</taxon>
        <taxon>eudicotyledons</taxon>
        <taxon>Gunneridae</taxon>
        <taxon>Pentapetalae</taxon>
        <taxon>rosids</taxon>
        <taxon>malvids</taxon>
        <taxon>Malvales</taxon>
        <taxon>Malvaceae</taxon>
        <taxon>Malvoideae</taxon>
        <taxon>Gossypium</taxon>
    </lineage>
</organism>
<evidence type="ECO:0000313" key="3">
    <source>
        <dbReference type="Proteomes" id="UP000323597"/>
    </source>
</evidence>
<gene>
    <name evidence="2" type="ORF">E1A91_A06G038300v1</name>
</gene>
<protein>
    <submittedName>
        <fullName evidence="2">Uncharacterized protein</fullName>
    </submittedName>
</protein>